<feature type="chain" id="PRO_5014826937" evidence="1">
    <location>
        <begin position="18"/>
        <end position="74"/>
    </location>
</feature>
<proteinExistence type="predicted"/>
<dbReference type="Proteomes" id="UP000233720">
    <property type="component" value="Unassembled WGS sequence"/>
</dbReference>
<keyword evidence="5" id="KW-1185">Reference proteome</keyword>
<reference evidence="4 5" key="1">
    <citation type="submission" date="2017-11" db="EMBL/GenBank/DDBJ databases">
        <title>Xanthomonas prunicola sp. nov., a novel pathogen that affects nectarine (Prunus persica var. nectarine) trees.</title>
        <authorList>
            <person name="Lopez M."/>
            <person name="Lopez-Soriano P."/>
            <person name="Garita-Cambronero J."/>
            <person name="Beltran C."/>
            <person name="Taghouti G."/>
            <person name="Portier P."/>
            <person name="Cubero J."/>
            <person name="Fischer-Le Saux M."/>
            <person name="Marco-Noales E."/>
        </authorList>
    </citation>
    <scope>NUCLEOTIDE SEQUENCE [LARGE SCALE GENOMIC DNA]</scope>
    <source>
        <strain evidence="2 4">CFBP8353</strain>
        <strain evidence="3 5">CFBP8354</strain>
    </source>
</reference>
<evidence type="ECO:0000313" key="2">
    <source>
        <dbReference type="EMBL" id="PKV13504.1"/>
    </source>
</evidence>
<accession>A0A2N3RLX5</accession>
<keyword evidence="1" id="KW-0732">Signal</keyword>
<dbReference type="AlphaFoldDB" id="A0A2N3RLX5"/>
<evidence type="ECO:0000313" key="5">
    <source>
        <dbReference type="Proteomes" id="UP000233748"/>
    </source>
</evidence>
<evidence type="ECO:0000313" key="3">
    <source>
        <dbReference type="EMBL" id="PKV17779.1"/>
    </source>
</evidence>
<sequence>MKICYILSLLIATTALVGCQGDPNARPIYGETGLPKNCRAIVQTNIDAYRAKQYTADEVMDSLERNCGANGHSW</sequence>
<evidence type="ECO:0000313" key="4">
    <source>
        <dbReference type="Proteomes" id="UP000233720"/>
    </source>
</evidence>
<dbReference type="OrthoDB" id="6659463at2"/>
<dbReference type="EMBL" id="PHKV01000002">
    <property type="protein sequence ID" value="PKV13504.1"/>
    <property type="molecule type" value="Genomic_DNA"/>
</dbReference>
<organism evidence="2 4">
    <name type="scientific">Xanthomonas prunicola</name>
    <dbReference type="NCBI Taxonomy" id="2053930"/>
    <lineage>
        <taxon>Bacteria</taxon>
        <taxon>Pseudomonadati</taxon>
        <taxon>Pseudomonadota</taxon>
        <taxon>Gammaproteobacteria</taxon>
        <taxon>Lysobacterales</taxon>
        <taxon>Lysobacteraceae</taxon>
        <taxon>Xanthomonas</taxon>
    </lineage>
</organism>
<dbReference type="EMBL" id="PHKW01000002">
    <property type="protein sequence ID" value="PKV17779.1"/>
    <property type="molecule type" value="Genomic_DNA"/>
</dbReference>
<dbReference type="Proteomes" id="UP000233748">
    <property type="component" value="Unassembled WGS sequence"/>
</dbReference>
<gene>
    <name evidence="2" type="ORF">XpruCFBP8353_09945</name>
    <name evidence="3" type="ORF">XpruCFBP8354_09945</name>
</gene>
<comment type="caution">
    <text evidence="2">The sequence shown here is derived from an EMBL/GenBank/DDBJ whole genome shotgun (WGS) entry which is preliminary data.</text>
</comment>
<name>A0A2N3RLX5_9XANT</name>
<dbReference type="PROSITE" id="PS51257">
    <property type="entry name" value="PROKAR_LIPOPROTEIN"/>
    <property type="match status" value="1"/>
</dbReference>
<evidence type="ECO:0000256" key="1">
    <source>
        <dbReference type="SAM" id="SignalP"/>
    </source>
</evidence>
<protein>
    <submittedName>
        <fullName evidence="2">Kynureninase</fullName>
    </submittedName>
</protein>
<feature type="signal peptide" evidence="1">
    <location>
        <begin position="1"/>
        <end position="17"/>
    </location>
</feature>